<keyword evidence="2" id="KW-1185">Reference proteome</keyword>
<evidence type="ECO:0000313" key="1">
    <source>
        <dbReference type="EMBL" id="KAI5676025.1"/>
    </source>
</evidence>
<name>A0ACC0BTL0_CATRO</name>
<gene>
    <name evidence="1" type="ORF">M9H77_06975</name>
</gene>
<dbReference type="Proteomes" id="UP001060085">
    <property type="component" value="Linkage Group LG02"/>
</dbReference>
<sequence>MVCPSGRRGDDDIGSVTNRTCRVQGRTVTASSRGVRGRHSTSNLPSTPLPAGFYHDTGAPGSPARQLGAEFFKQMVGTVQPDSSYNTHGYTARDCGVSSSEPFIGRRYSVNLGVEADRGPRNKRPDKARDVPASTQRKRVKASDWEQIEPAEGDRDILKCRSRYMTLTGWSLTDPQELFDVATSRRSTMSSSDRAACYIQYLLDRATVYSRTPYPISGGTQACQQQDWFLPRSHPRLQNPVNIPHGFHVPVDLPMLDKALLDLIASEARREDAGKEEKFDRIANLLSRHYHST</sequence>
<reference evidence="2" key="1">
    <citation type="journal article" date="2023" name="Nat. Plants">
        <title>Single-cell RNA sequencing provides a high-resolution roadmap for understanding the multicellular compartmentation of specialized metabolism.</title>
        <authorList>
            <person name="Sun S."/>
            <person name="Shen X."/>
            <person name="Li Y."/>
            <person name="Li Y."/>
            <person name="Wang S."/>
            <person name="Li R."/>
            <person name="Zhang H."/>
            <person name="Shen G."/>
            <person name="Guo B."/>
            <person name="Wei J."/>
            <person name="Xu J."/>
            <person name="St-Pierre B."/>
            <person name="Chen S."/>
            <person name="Sun C."/>
        </authorList>
    </citation>
    <scope>NUCLEOTIDE SEQUENCE [LARGE SCALE GENOMIC DNA]</scope>
</reference>
<comment type="caution">
    <text evidence="1">The sequence shown here is derived from an EMBL/GenBank/DDBJ whole genome shotgun (WGS) entry which is preliminary data.</text>
</comment>
<protein>
    <submittedName>
        <fullName evidence="1">Uncharacterized protein</fullName>
    </submittedName>
</protein>
<proteinExistence type="predicted"/>
<accession>A0ACC0BTL0</accession>
<organism evidence="1 2">
    <name type="scientific">Catharanthus roseus</name>
    <name type="common">Madagascar periwinkle</name>
    <name type="synonym">Vinca rosea</name>
    <dbReference type="NCBI Taxonomy" id="4058"/>
    <lineage>
        <taxon>Eukaryota</taxon>
        <taxon>Viridiplantae</taxon>
        <taxon>Streptophyta</taxon>
        <taxon>Embryophyta</taxon>
        <taxon>Tracheophyta</taxon>
        <taxon>Spermatophyta</taxon>
        <taxon>Magnoliopsida</taxon>
        <taxon>eudicotyledons</taxon>
        <taxon>Gunneridae</taxon>
        <taxon>Pentapetalae</taxon>
        <taxon>asterids</taxon>
        <taxon>lamiids</taxon>
        <taxon>Gentianales</taxon>
        <taxon>Apocynaceae</taxon>
        <taxon>Rauvolfioideae</taxon>
        <taxon>Vinceae</taxon>
        <taxon>Catharanthinae</taxon>
        <taxon>Catharanthus</taxon>
    </lineage>
</organism>
<dbReference type="EMBL" id="CM044702">
    <property type="protein sequence ID" value="KAI5676025.1"/>
    <property type="molecule type" value="Genomic_DNA"/>
</dbReference>
<evidence type="ECO:0000313" key="2">
    <source>
        <dbReference type="Proteomes" id="UP001060085"/>
    </source>
</evidence>